<accession>A0ABS0AL77</accession>
<dbReference type="Gene3D" id="1.25.40.10">
    <property type="entry name" value="Tetratricopeptide repeat domain"/>
    <property type="match status" value="1"/>
</dbReference>
<evidence type="ECO:0000313" key="2">
    <source>
        <dbReference type="EMBL" id="MBF5054055.1"/>
    </source>
</evidence>
<reference evidence="2 3" key="1">
    <citation type="submission" date="2012-09" db="EMBL/GenBank/DDBJ databases">
        <title>Genome Sequence of alkane-degrading Bacterium Alcanivorax venustensis ISO4.</title>
        <authorList>
            <person name="Lai Q."/>
            <person name="Shao Z."/>
        </authorList>
    </citation>
    <scope>NUCLEOTIDE SEQUENCE [LARGE SCALE GENOMIC DNA]</scope>
    <source>
        <strain evidence="2 3">ISO4</strain>
    </source>
</reference>
<evidence type="ECO:0000313" key="3">
    <source>
        <dbReference type="Proteomes" id="UP000644441"/>
    </source>
</evidence>
<feature type="compositionally biased region" description="Basic and acidic residues" evidence="1">
    <location>
        <begin position="198"/>
        <end position="208"/>
    </location>
</feature>
<sequence length="321" mass="37317">MLPFSDPADRVGDALQEHRYRDALDIIDRTDQSHPQYGLLTEQRQGVLQASREYRQERLALARDLSAREDWGQAYQLLEDTGDRVAEPEPVNSLLAQLREREARALRERLNQWYLAQAKALLDTDELDRDLAHHDDRRAARILDQRARLRQQVSDGLTELGDAYADQALWRQALVSLEMAQRLTPDRSQPASLKRARKTLDSARDRARDARQETRFQHAEALISQYQQTGRLEDLLAARTYLAQHDGGYLDTMREQVKRWSRDRFARTMAQGEALYAKGEYRAAHQLWQRVAPLDPDNVELQKKLERSERVIRNLESLNTP</sequence>
<dbReference type="EMBL" id="ARXR01000029">
    <property type="protein sequence ID" value="MBF5054055.1"/>
    <property type="molecule type" value="Genomic_DNA"/>
</dbReference>
<name>A0ABS0AL77_9GAMM</name>
<protein>
    <submittedName>
        <fullName evidence="2">Uncharacterized protein</fullName>
    </submittedName>
</protein>
<comment type="caution">
    <text evidence="2">The sequence shown here is derived from an EMBL/GenBank/DDBJ whole genome shotgun (WGS) entry which is preliminary data.</text>
</comment>
<evidence type="ECO:0000256" key="1">
    <source>
        <dbReference type="SAM" id="MobiDB-lite"/>
    </source>
</evidence>
<feature type="region of interest" description="Disordered" evidence="1">
    <location>
        <begin position="185"/>
        <end position="208"/>
    </location>
</feature>
<keyword evidence="3" id="KW-1185">Reference proteome</keyword>
<dbReference type="Proteomes" id="UP000644441">
    <property type="component" value="Unassembled WGS sequence"/>
</dbReference>
<dbReference type="InterPro" id="IPR011990">
    <property type="entry name" value="TPR-like_helical_dom_sf"/>
</dbReference>
<dbReference type="SUPFAM" id="SSF48452">
    <property type="entry name" value="TPR-like"/>
    <property type="match status" value="1"/>
</dbReference>
<organism evidence="2 3">
    <name type="scientific">Alloalcanivorax venustensis ISO4</name>
    <dbReference type="NCBI Taxonomy" id="1177184"/>
    <lineage>
        <taxon>Bacteria</taxon>
        <taxon>Pseudomonadati</taxon>
        <taxon>Pseudomonadota</taxon>
        <taxon>Gammaproteobacteria</taxon>
        <taxon>Oceanospirillales</taxon>
        <taxon>Alcanivoracaceae</taxon>
        <taxon>Alloalcanivorax</taxon>
    </lineage>
</organism>
<gene>
    <name evidence="2" type="ORF">ISO4_02657</name>
</gene>
<proteinExistence type="predicted"/>